<organism evidence="2 3">
    <name type="scientific">Novosphingobium indicum</name>
    <dbReference type="NCBI Taxonomy" id="462949"/>
    <lineage>
        <taxon>Bacteria</taxon>
        <taxon>Pseudomonadati</taxon>
        <taxon>Pseudomonadota</taxon>
        <taxon>Alphaproteobacteria</taxon>
        <taxon>Sphingomonadales</taxon>
        <taxon>Sphingomonadaceae</taxon>
        <taxon>Novosphingobium</taxon>
    </lineage>
</organism>
<dbReference type="NCBIfam" id="TIGR02281">
    <property type="entry name" value="clan_AA_DTGA"/>
    <property type="match status" value="1"/>
</dbReference>
<proteinExistence type="predicted"/>
<keyword evidence="3" id="KW-1185">Reference proteome</keyword>
<name>A0ABQ2JKX9_9SPHN</name>
<comment type="caution">
    <text evidence="2">The sequence shown here is derived from an EMBL/GenBank/DDBJ whole genome shotgun (WGS) entry which is preliminary data.</text>
</comment>
<dbReference type="Proteomes" id="UP000605099">
    <property type="component" value="Unassembled WGS sequence"/>
</dbReference>
<keyword evidence="1" id="KW-1133">Transmembrane helix</keyword>
<dbReference type="EMBL" id="BMLK01000007">
    <property type="protein sequence ID" value="GGN47998.1"/>
    <property type="molecule type" value="Genomic_DNA"/>
</dbReference>
<dbReference type="RefSeq" id="WP_188819249.1">
    <property type="nucleotide sequence ID" value="NZ_BMLK01000007.1"/>
</dbReference>
<keyword evidence="1" id="KW-0472">Membrane</keyword>
<keyword evidence="2" id="KW-0645">Protease</keyword>
<evidence type="ECO:0000313" key="2">
    <source>
        <dbReference type="EMBL" id="GGN47998.1"/>
    </source>
</evidence>
<dbReference type="GO" id="GO:0006508">
    <property type="term" value="P:proteolysis"/>
    <property type="evidence" value="ECO:0007669"/>
    <property type="project" value="UniProtKB-KW"/>
</dbReference>
<keyword evidence="1" id="KW-0812">Transmembrane</keyword>
<protein>
    <submittedName>
        <fullName evidence="2">Aspartic protease</fullName>
    </submittedName>
</protein>
<feature type="transmembrane region" description="Helical" evidence="1">
    <location>
        <begin position="15"/>
        <end position="34"/>
    </location>
</feature>
<dbReference type="SUPFAM" id="SSF50630">
    <property type="entry name" value="Acid proteases"/>
    <property type="match status" value="1"/>
</dbReference>
<gene>
    <name evidence="2" type="ORF">GCM10011349_17030</name>
</gene>
<reference evidence="3" key="1">
    <citation type="journal article" date="2019" name="Int. J. Syst. Evol. Microbiol.">
        <title>The Global Catalogue of Microorganisms (GCM) 10K type strain sequencing project: providing services to taxonomists for standard genome sequencing and annotation.</title>
        <authorList>
            <consortium name="The Broad Institute Genomics Platform"/>
            <consortium name="The Broad Institute Genome Sequencing Center for Infectious Disease"/>
            <person name="Wu L."/>
            <person name="Ma J."/>
        </authorList>
    </citation>
    <scope>NUCLEOTIDE SEQUENCE [LARGE SCALE GENOMIC DNA]</scope>
    <source>
        <strain evidence="3">CGMCC 1.6784</strain>
    </source>
</reference>
<dbReference type="CDD" id="cd05483">
    <property type="entry name" value="retropepsin_like_bacteria"/>
    <property type="match status" value="1"/>
</dbReference>
<dbReference type="InterPro" id="IPR034122">
    <property type="entry name" value="Retropepsin-like_bacterial"/>
</dbReference>
<keyword evidence="2" id="KW-0378">Hydrolase</keyword>
<sequence length="220" mass="23041">MNLGELGGFLFDQPLLAITIAAILLAVLAGMLAANRPRLAHGLRNTAYLGLIGALLLTVAELAGHNTRSEAAMWLDRTRPASVEGDETVIAMRVDGHFWVEAELNGTPVEFLIDTGATYTGVSQNTASRAGLAPDEGDEGMVLDTANGPIVARKGTASSLRFGGIDANGLTVAIAPNTEVETNVIGMNLLSQLASWRVEDNKLILVPKTSDAQIGPNRGA</sequence>
<dbReference type="InterPro" id="IPR011969">
    <property type="entry name" value="Clan_AA_Asp_peptidase_C"/>
</dbReference>
<dbReference type="Pfam" id="PF13975">
    <property type="entry name" value="gag-asp_proteas"/>
    <property type="match status" value="1"/>
</dbReference>
<dbReference type="Gene3D" id="2.40.70.10">
    <property type="entry name" value="Acid Proteases"/>
    <property type="match status" value="1"/>
</dbReference>
<evidence type="ECO:0000256" key="1">
    <source>
        <dbReference type="SAM" id="Phobius"/>
    </source>
</evidence>
<dbReference type="InterPro" id="IPR021109">
    <property type="entry name" value="Peptidase_aspartic_dom_sf"/>
</dbReference>
<dbReference type="GO" id="GO:0008233">
    <property type="term" value="F:peptidase activity"/>
    <property type="evidence" value="ECO:0007669"/>
    <property type="project" value="UniProtKB-KW"/>
</dbReference>
<feature type="transmembrane region" description="Helical" evidence="1">
    <location>
        <begin position="46"/>
        <end position="64"/>
    </location>
</feature>
<evidence type="ECO:0000313" key="3">
    <source>
        <dbReference type="Proteomes" id="UP000605099"/>
    </source>
</evidence>
<accession>A0ABQ2JKX9</accession>